<evidence type="ECO:0000313" key="2">
    <source>
        <dbReference type="EMBL" id="KAK3366854.1"/>
    </source>
</evidence>
<protein>
    <submittedName>
        <fullName evidence="2">Uncharacterized protein</fullName>
    </submittedName>
</protein>
<organism evidence="2 3">
    <name type="scientific">Lasiosphaeria ovina</name>
    <dbReference type="NCBI Taxonomy" id="92902"/>
    <lineage>
        <taxon>Eukaryota</taxon>
        <taxon>Fungi</taxon>
        <taxon>Dikarya</taxon>
        <taxon>Ascomycota</taxon>
        <taxon>Pezizomycotina</taxon>
        <taxon>Sordariomycetes</taxon>
        <taxon>Sordariomycetidae</taxon>
        <taxon>Sordariales</taxon>
        <taxon>Lasiosphaeriaceae</taxon>
        <taxon>Lasiosphaeria</taxon>
    </lineage>
</organism>
<feature type="region of interest" description="Disordered" evidence="1">
    <location>
        <begin position="194"/>
        <end position="235"/>
    </location>
</feature>
<dbReference type="EMBL" id="JAULSN010000007">
    <property type="protein sequence ID" value="KAK3366854.1"/>
    <property type="molecule type" value="Genomic_DNA"/>
</dbReference>
<sequence length="266" mass="28565">MRALDENELSHILRRILSIFVQVQTENEGPTTGKRRSHPGRLQANIRVSPAHDSTSATARVDNPLAARPPDCVKGLEGGVDVGSAFDVVVAQEAEDQRVFKGLSCAGALPRGCRVGGVHDCTVVPASRMSCMMNAPSPTQPYCRCTSKYCSPSVALALSNGTKTLQSQNPARDGPCSAAAAAAAASLSTKLRTKLKMPSAPMTASKRSTVPSSKRTWQSRPLPAPTTTHLRRETSPVSQLLQLKKIRREETFPTTRHRVATGIRCN</sequence>
<keyword evidence="3" id="KW-1185">Reference proteome</keyword>
<reference evidence="2" key="2">
    <citation type="submission" date="2023-06" db="EMBL/GenBank/DDBJ databases">
        <authorList>
            <consortium name="Lawrence Berkeley National Laboratory"/>
            <person name="Haridas S."/>
            <person name="Hensen N."/>
            <person name="Bonometti L."/>
            <person name="Westerberg I."/>
            <person name="Brannstrom I.O."/>
            <person name="Guillou S."/>
            <person name="Cros-Aarteil S."/>
            <person name="Calhoun S."/>
            <person name="Kuo A."/>
            <person name="Mondo S."/>
            <person name="Pangilinan J."/>
            <person name="Riley R."/>
            <person name="Labutti K."/>
            <person name="Andreopoulos B."/>
            <person name="Lipzen A."/>
            <person name="Chen C."/>
            <person name="Yanf M."/>
            <person name="Daum C."/>
            <person name="Ng V."/>
            <person name="Clum A."/>
            <person name="Steindorff A."/>
            <person name="Ohm R."/>
            <person name="Martin F."/>
            <person name="Silar P."/>
            <person name="Natvig D."/>
            <person name="Lalanne C."/>
            <person name="Gautier V."/>
            <person name="Ament-Velasquez S.L."/>
            <person name="Kruys A."/>
            <person name="Hutchinson M.I."/>
            <person name="Powell A.J."/>
            <person name="Barry K."/>
            <person name="Miller A.N."/>
            <person name="Grigoriev I.V."/>
            <person name="Debuchy R."/>
            <person name="Gladieux P."/>
            <person name="Thoren M.H."/>
            <person name="Johannesson H."/>
        </authorList>
    </citation>
    <scope>NUCLEOTIDE SEQUENCE</scope>
    <source>
        <strain evidence="2">CBS 958.72</strain>
    </source>
</reference>
<evidence type="ECO:0000256" key="1">
    <source>
        <dbReference type="SAM" id="MobiDB-lite"/>
    </source>
</evidence>
<proteinExistence type="predicted"/>
<reference evidence="2" key="1">
    <citation type="journal article" date="2023" name="Mol. Phylogenet. Evol.">
        <title>Genome-scale phylogeny and comparative genomics of the fungal order Sordariales.</title>
        <authorList>
            <person name="Hensen N."/>
            <person name="Bonometti L."/>
            <person name="Westerberg I."/>
            <person name="Brannstrom I.O."/>
            <person name="Guillou S."/>
            <person name="Cros-Aarteil S."/>
            <person name="Calhoun S."/>
            <person name="Haridas S."/>
            <person name="Kuo A."/>
            <person name="Mondo S."/>
            <person name="Pangilinan J."/>
            <person name="Riley R."/>
            <person name="LaButti K."/>
            <person name="Andreopoulos B."/>
            <person name="Lipzen A."/>
            <person name="Chen C."/>
            <person name="Yan M."/>
            <person name="Daum C."/>
            <person name="Ng V."/>
            <person name="Clum A."/>
            <person name="Steindorff A."/>
            <person name="Ohm R.A."/>
            <person name="Martin F."/>
            <person name="Silar P."/>
            <person name="Natvig D.O."/>
            <person name="Lalanne C."/>
            <person name="Gautier V."/>
            <person name="Ament-Velasquez S.L."/>
            <person name="Kruys A."/>
            <person name="Hutchinson M.I."/>
            <person name="Powell A.J."/>
            <person name="Barry K."/>
            <person name="Miller A.N."/>
            <person name="Grigoriev I.V."/>
            <person name="Debuchy R."/>
            <person name="Gladieux P."/>
            <person name="Hiltunen Thoren M."/>
            <person name="Johannesson H."/>
        </authorList>
    </citation>
    <scope>NUCLEOTIDE SEQUENCE</scope>
    <source>
        <strain evidence="2">CBS 958.72</strain>
    </source>
</reference>
<dbReference type="Proteomes" id="UP001287356">
    <property type="component" value="Unassembled WGS sequence"/>
</dbReference>
<dbReference type="AlphaFoldDB" id="A0AAE0N2C1"/>
<gene>
    <name evidence="2" type="ORF">B0T24DRAFT_369412</name>
</gene>
<accession>A0AAE0N2C1</accession>
<comment type="caution">
    <text evidence="2">The sequence shown here is derived from an EMBL/GenBank/DDBJ whole genome shotgun (WGS) entry which is preliminary data.</text>
</comment>
<evidence type="ECO:0000313" key="3">
    <source>
        <dbReference type="Proteomes" id="UP001287356"/>
    </source>
</evidence>
<name>A0AAE0N2C1_9PEZI</name>
<feature type="compositionally biased region" description="Polar residues" evidence="1">
    <location>
        <begin position="205"/>
        <end position="219"/>
    </location>
</feature>